<dbReference type="AlphaFoldDB" id="A0A3M9N8V7"/>
<dbReference type="EMBL" id="RJJR01000014">
    <property type="protein sequence ID" value="RNI34234.1"/>
    <property type="molecule type" value="Genomic_DNA"/>
</dbReference>
<dbReference type="PROSITE" id="PS51257">
    <property type="entry name" value="PROKAR_LIPOPROTEIN"/>
    <property type="match status" value="1"/>
</dbReference>
<accession>A0A3M9N8V7</accession>
<dbReference type="InterPro" id="IPR025345">
    <property type="entry name" value="DUF4249"/>
</dbReference>
<dbReference type="RefSeq" id="WP_123121775.1">
    <property type="nucleotide sequence ID" value="NZ_RJJR01000014.1"/>
</dbReference>
<dbReference type="Proteomes" id="UP000267223">
    <property type="component" value="Unassembled WGS sequence"/>
</dbReference>
<evidence type="ECO:0000313" key="2">
    <source>
        <dbReference type="Proteomes" id="UP000267223"/>
    </source>
</evidence>
<comment type="caution">
    <text evidence="1">The sequence shown here is derived from an EMBL/GenBank/DDBJ whole genome shotgun (WGS) entry which is preliminary data.</text>
</comment>
<sequence>MRQKYFYLFILSPVIFFFMISGCKDPYYPELKSSTSHFLVVEGFINPDGITNIRLTRTRAITKEDTAAVIIETGANVSIEDNNNNIYPLYESGDGNYSASYFLDVAGNYRLHITTRDNKEYVSDFVACKNAPPIDLLGWELKDGNVQIFVNAHDESNKTIFYRWDFVQTWEYHAQYYTNLIYDPDIKKVVYRQFPVYVCYRSNNSTKIFIGSSEKLSQDVIHEAPLELIPNHDKRISVLYSALITQYALDSAGYNYWKAMRSNTEEIGSIFGTQPNQAKGNIHNVSDPSENVIGYVTAGTIQQKRIFIRNSDLPGDWNLLPYCDEKRVSLDSLDFYFGTGYMIPYSEDPPGAAIPTAYFGASAPCVDCTREGGTLVKPFFWP</sequence>
<name>A0A3M9N8V7_9BACT</name>
<proteinExistence type="predicted"/>
<gene>
    <name evidence="1" type="ORF">EFY79_16175</name>
</gene>
<organism evidence="1 2">
    <name type="scientific">Hanamia caeni</name>
    <dbReference type="NCBI Taxonomy" id="2294116"/>
    <lineage>
        <taxon>Bacteria</taxon>
        <taxon>Pseudomonadati</taxon>
        <taxon>Bacteroidota</taxon>
        <taxon>Chitinophagia</taxon>
        <taxon>Chitinophagales</taxon>
        <taxon>Chitinophagaceae</taxon>
        <taxon>Hanamia</taxon>
    </lineage>
</organism>
<reference evidence="1 2" key="1">
    <citation type="submission" date="2018-11" db="EMBL/GenBank/DDBJ databases">
        <title>Draft genome sequence of Ferruginibacter sp. BO-59.</title>
        <authorList>
            <person name="Im W.T."/>
        </authorList>
    </citation>
    <scope>NUCLEOTIDE SEQUENCE [LARGE SCALE GENOMIC DNA]</scope>
    <source>
        <strain evidence="1 2">BO-59</strain>
    </source>
</reference>
<dbReference type="Pfam" id="PF14054">
    <property type="entry name" value="DUF4249"/>
    <property type="match status" value="1"/>
</dbReference>
<protein>
    <submittedName>
        <fullName evidence="1">DUF4249 domain-containing protein</fullName>
    </submittedName>
</protein>
<keyword evidence="2" id="KW-1185">Reference proteome</keyword>
<evidence type="ECO:0000313" key="1">
    <source>
        <dbReference type="EMBL" id="RNI34234.1"/>
    </source>
</evidence>
<dbReference type="OrthoDB" id="1062680at2"/>